<dbReference type="EMBL" id="CP014699">
    <property type="protein sequence ID" value="AND78909.1"/>
    <property type="molecule type" value="Genomic_DNA"/>
</dbReference>
<protein>
    <recommendedName>
        <fullName evidence="3">Bacteriocin</fullName>
    </recommendedName>
</protein>
<dbReference type="AlphaFoldDB" id="A0A172Q613"/>
<proteinExistence type="predicted"/>
<dbReference type="InterPro" id="IPR019493">
    <property type="entry name" value="Bacteriocin_IIb_lactacin-rel"/>
</dbReference>
<name>A0A172Q613_9STRE</name>
<dbReference type="OrthoDB" id="2224823at2"/>
<dbReference type="KEGG" id="spat:A0O21_02155"/>
<dbReference type="NCBIfam" id="TIGR01847">
    <property type="entry name" value="bacteriocin_sig"/>
    <property type="match status" value="1"/>
</dbReference>
<keyword evidence="2" id="KW-1185">Reference proteome</keyword>
<dbReference type="InterPro" id="IPR010133">
    <property type="entry name" value="Bacteriocin_signal_seq"/>
</dbReference>
<evidence type="ECO:0000313" key="2">
    <source>
        <dbReference type="Proteomes" id="UP000077317"/>
    </source>
</evidence>
<sequence length="67" mass="6529">MNIKTFEQFATLTDAELSAVEGGGCNWRDADKAGVAGGIGGLIGGGPVGGIAGIAGGLAAYGATCWW</sequence>
<accession>A0A172Q613</accession>
<dbReference type="RefSeq" id="WP_067060579.1">
    <property type="nucleotide sequence ID" value="NZ_CP014699.1"/>
</dbReference>
<dbReference type="Pfam" id="PF10439">
    <property type="entry name" value="Bacteriocin_IIc"/>
    <property type="match status" value="1"/>
</dbReference>
<reference evidence="1 2" key="1">
    <citation type="journal article" date="2016" name="Int. J. Syst. Evol. Microbiol.">
        <title>Streptococcuspantholopis sp. nov., isolated from faeces of the Tibetan antelope (Pantholops hodgsonii).</title>
        <authorList>
            <person name="Bai X."/>
            <person name="Xiong Y."/>
            <person name="Lu S."/>
            <person name="Jin D."/>
            <person name="Lai X."/>
            <person name="Yang J."/>
            <person name="Niu L."/>
            <person name="Hu S."/>
            <person name="Meng X."/>
            <person name="Pu J."/>
            <person name="Ye C."/>
            <person name="Xu J."/>
        </authorList>
    </citation>
    <scope>NUCLEOTIDE SEQUENCE [LARGE SCALE GENOMIC DNA]</scope>
    <source>
        <strain evidence="1 2">TA 26</strain>
    </source>
</reference>
<evidence type="ECO:0000313" key="1">
    <source>
        <dbReference type="EMBL" id="AND78909.1"/>
    </source>
</evidence>
<reference evidence="2" key="2">
    <citation type="submission" date="2016-03" db="EMBL/GenBank/DDBJ databases">
        <title>Streptococcus antelopensis sp. nov., isolated from the feces of the Tibetan antelope (Pantholops hodgsonii) in Hoh Xil National Nature Reserve, Qinghai, China.</title>
        <authorList>
            <person name="Bai X."/>
        </authorList>
    </citation>
    <scope>NUCLEOTIDE SEQUENCE [LARGE SCALE GENOMIC DNA]</scope>
    <source>
        <strain evidence="2">TA 26</strain>
    </source>
</reference>
<dbReference type="GO" id="GO:0042742">
    <property type="term" value="P:defense response to bacterium"/>
    <property type="evidence" value="ECO:0007669"/>
    <property type="project" value="InterPro"/>
</dbReference>
<gene>
    <name evidence="1" type="ORF">A0O21_02155</name>
</gene>
<evidence type="ECO:0008006" key="3">
    <source>
        <dbReference type="Google" id="ProtNLM"/>
    </source>
</evidence>
<organism evidence="1 2">
    <name type="scientific">Streptococcus pantholopis</name>
    <dbReference type="NCBI Taxonomy" id="1811193"/>
    <lineage>
        <taxon>Bacteria</taxon>
        <taxon>Bacillati</taxon>
        <taxon>Bacillota</taxon>
        <taxon>Bacilli</taxon>
        <taxon>Lactobacillales</taxon>
        <taxon>Streptococcaceae</taxon>
        <taxon>Streptococcus</taxon>
    </lineage>
</organism>
<dbReference type="Proteomes" id="UP000077317">
    <property type="component" value="Chromosome"/>
</dbReference>